<keyword evidence="6" id="KW-0456">Lyase</keyword>
<evidence type="ECO:0000313" key="11">
    <source>
        <dbReference type="EMBL" id="WPU94489.1"/>
    </source>
</evidence>
<evidence type="ECO:0000259" key="10">
    <source>
        <dbReference type="Pfam" id="PF04715"/>
    </source>
</evidence>
<evidence type="ECO:0000256" key="5">
    <source>
        <dbReference type="ARBA" id="ARBA00022842"/>
    </source>
</evidence>
<keyword evidence="12" id="KW-1185">Reference proteome</keyword>
<proteinExistence type="predicted"/>
<evidence type="ECO:0000313" key="12">
    <source>
        <dbReference type="Proteomes" id="UP001324380"/>
    </source>
</evidence>
<keyword evidence="5" id="KW-0460">Magnesium</keyword>
<evidence type="ECO:0000256" key="4">
    <source>
        <dbReference type="ARBA" id="ARBA00022723"/>
    </source>
</evidence>
<keyword evidence="4" id="KW-0479">Metal-binding</keyword>
<evidence type="ECO:0000256" key="1">
    <source>
        <dbReference type="ARBA" id="ARBA00001946"/>
    </source>
</evidence>
<evidence type="ECO:0000256" key="7">
    <source>
        <dbReference type="ARBA" id="ARBA00025634"/>
    </source>
</evidence>
<comment type="catalytic activity">
    <reaction evidence="8">
        <text>chorismate + L-glutamine = anthranilate + pyruvate + L-glutamate + H(+)</text>
        <dbReference type="Rhea" id="RHEA:21732"/>
        <dbReference type="ChEBI" id="CHEBI:15361"/>
        <dbReference type="ChEBI" id="CHEBI:15378"/>
        <dbReference type="ChEBI" id="CHEBI:16567"/>
        <dbReference type="ChEBI" id="CHEBI:29748"/>
        <dbReference type="ChEBI" id="CHEBI:29985"/>
        <dbReference type="ChEBI" id="CHEBI:58359"/>
        <dbReference type="EC" id="4.1.3.27"/>
    </reaction>
</comment>
<dbReference type="InterPro" id="IPR005801">
    <property type="entry name" value="ADC_synthase"/>
</dbReference>
<dbReference type="Pfam" id="PF00425">
    <property type="entry name" value="Chorismate_bind"/>
    <property type="match status" value="1"/>
</dbReference>
<dbReference type="Proteomes" id="UP001324380">
    <property type="component" value="Chromosome"/>
</dbReference>
<evidence type="ECO:0000256" key="8">
    <source>
        <dbReference type="ARBA" id="ARBA00047683"/>
    </source>
</evidence>
<dbReference type="SUPFAM" id="SSF56322">
    <property type="entry name" value="ADC synthase"/>
    <property type="match status" value="1"/>
</dbReference>
<organism evidence="11 12">
    <name type="scientific">Mucilaginibacter sabulilitoris</name>
    <dbReference type="NCBI Taxonomy" id="1173583"/>
    <lineage>
        <taxon>Bacteria</taxon>
        <taxon>Pseudomonadati</taxon>
        <taxon>Bacteroidota</taxon>
        <taxon>Sphingobacteriia</taxon>
        <taxon>Sphingobacteriales</taxon>
        <taxon>Sphingobacteriaceae</taxon>
        <taxon>Mucilaginibacter</taxon>
    </lineage>
</organism>
<evidence type="ECO:0000259" key="9">
    <source>
        <dbReference type="Pfam" id="PF00425"/>
    </source>
</evidence>
<feature type="domain" description="Anthranilate synthase component I N-terminal" evidence="10">
    <location>
        <begin position="16"/>
        <end position="161"/>
    </location>
</feature>
<evidence type="ECO:0000256" key="6">
    <source>
        <dbReference type="ARBA" id="ARBA00023239"/>
    </source>
</evidence>
<evidence type="ECO:0000256" key="3">
    <source>
        <dbReference type="ARBA" id="ARBA00020653"/>
    </source>
</evidence>
<name>A0ABZ0TRU4_9SPHI</name>
<sequence length="469" mass="53170">MNKFKITTTHKKLLADTTTPVSIYLRLRDVFPNSLLLESSDYHSRENSLSYICCEPISGLVLNNGILKKQYPDGSQEIHEAGTFELIDQINQFIGSFETDANPGKIISNGLFGYFTHEAVEHFETIKLKQSDDTTRQIPVMQYHIYRYIIAVDHFKNELYIFHNQAEGGPTNGGIEKLEYLIKNKNFPEYHFKSVGDEQSNLTGDEFIAIVEKMKQHIYRGDVFQIVPSRAFSRTFQGDEFNVYRALRSINPSPYLFYFDYGDFRIFGSSPEAQITIKNNVASIFPIAGTFKRSGDDEKDAEIARNLENDPKESAEHVMLVDLARNDLSRHCEQVEVKAFKEVQYYSHLIHLVSHVSGKLLPDVSSFKIVADTYPAGTLSGAPKYRAMEIIDENEKIKRSFYSGAIGFLGFNGDFNHAIMIRSFLSKNNTLHYQAGAGIVAGSVAESELKEVDNKIAALRRAFELAEEL</sequence>
<dbReference type="RefSeq" id="WP_321563609.1">
    <property type="nucleotide sequence ID" value="NZ_CP139558.1"/>
</dbReference>
<dbReference type="Pfam" id="PF04715">
    <property type="entry name" value="Anth_synt_I_N"/>
    <property type="match status" value="1"/>
</dbReference>
<comment type="function">
    <text evidence="7">Part of a heterotetrameric complex that catalyzes the two-step biosynthesis of anthranilate, an intermediate in the biosynthesis of L-tryptophan. In the first step, the glutamine-binding beta subunit (TrpG) of anthranilate synthase (AS) provides the glutamine amidotransferase activity which generates ammonia as a substrate that, along with chorismate, is used in the second step, catalyzed by the large alpha subunit of AS (TrpE) to produce anthranilate. In the absence of TrpG, TrpE can synthesize anthranilate directly from chorismate and high concentrations of ammonia.</text>
</comment>
<comment type="cofactor">
    <cofactor evidence="1">
        <name>Mg(2+)</name>
        <dbReference type="ChEBI" id="CHEBI:18420"/>
    </cofactor>
</comment>
<reference evidence="11 12" key="1">
    <citation type="submission" date="2023-11" db="EMBL/GenBank/DDBJ databases">
        <title>Analysis of the Genomes of Mucilaginibacter gossypii cycad 4 and M. sabulilitoris SNA2: microbes with the potential for plant growth promotion.</title>
        <authorList>
            <person name="Hirsch A.M."/>
            <person name="Humm E."/>
            <person name="Rubbi M."/>
            <person name="Del Vecchio G."/>
            <person name="Ha S.M."/>
            <person name="Pellegrini M."/>
            <person name="Gunsalus R.P."/>
        </authorList>
    </citation>
    <scope>NUCLEOTIDE SEQUENCE [LARGE SCALE GENOMIC DNA]</scope>
    <source>
        <strain evidence="11 12">SNA2</strain>
    </source>
</reference>
<dbReference type="PANTHER" id="PTHR11236">
    <property type="entry name" value="AMINOBENZOATE/ANTHRANILATE SYNTHASE"/>
    <property type="match status" value="1"/>
</dbReference>
<evidence type="ECO:0000256" key="2">
    <source>
        <dbReference type="ARBA" id="ARBA00011575"/>
    </source>
</evidence>
<feature type="domain" description="Chorismate-utilising enzyme C-terminal" evidence="9">
    <location>
        <begin position="205"/>
        <end position="455"/>
    </location>
</feature>
<dbReference type="InterPro" id="IPR015890">
    <property type="entry name" value="Chorismate_C"/>
</dbReference>
<accession>A0ABZ0TRU4</accession>
<dbReference type="PANTHER" id="PTHR11236:SF48">
    <property type="entry name" value="ISOCHORISMATE SYNTHASE MENF"/>
    <property type="match status" value="1"/>
</dbReference>
<comment type="subunit">
    <text evidence="2">Heterotetramer consisting of two non-identical subunits: a beta subunit (TrpG) and a large alpha subunit (TrpE).</text>
</comment>
<dbReference type="InterPro" id="IPR019999">
    <property type="entry name" value="Anth_synth_I-like"/>
</dbReference>
<dbReference type="EMBL" id="CP139558">
    <property type="protein sequence ID" value="WPU94489.1"/>
    <property type="molecule type" value="Genomic_DNA"/>
</dbReference>
<protein>
    <recommendedName>
        <fullName evidence="3">Anthranilate synthase component 1</fullName>
    </recommendedName>
</protein>
<dbReference type="PRINTS" id="PR00095">
    <property type="entry name" value="ANTSNTHASEI"/>
</dbReference>
<dbReference type="Gene3D" id="3.60.120.10">
    <property type="entry name" value="Anthranilate synthase"/>
    <property type="match status" value="1"/>
</dbReference>
<gene>
    <name evidence="11" type="ORF">SNE25_03010</name>
</gene>
<dbReference type="InterPro" id="IPR006805">
    <property type="entry name" value="Anth_synth_I_N"/>
</dbReference>